<keyword evidence="1" id="KW-1133">Transmembrane helix</keyword>
<keyword evidence="1" id="KW-0812">Transmembrane</keyword>
<reference evidence="2 3" key="1">
    <citation type="submission" date="2020-04" db="EMBL/GenBank/DDBJ databases">
        <title>Genomic insights into acetone-butanol-ethanol (ABE) fermentation by sequencing solventogenic clostridia strains.</title>
        <authorList>
            <person name="Brown S."/>
        </authorList>
    </citation>
    <scope>NUCLEOTIDE SEQUENCE [LARGE SCALE GENOMIC DNA]</scope>
    <source>
        <strain evidence="2 3">DJ011</strain>
    </source>
</reference>
<feature type="transmembrane region" description="Helical" evidence="1">
    <location>
        <begin position="6"/>
        <end position="25"/>
    </location>
</feature>
<protein>
    <submittedName>
        <fullName evidence="2">DUF4363 family protein</fullName>
    </submittedName>
</protein>
<dbReference type="AlphaFoldDB" id="A0A923ECI9"/>
<accession>A0A923ECI9</accession>
<gene>
    <name evidence="2" type="ORF">HGG79_16935</name>
</gene>
<name>A0A923ECI9_CLOTT</name>
<evidence type="ECO:0000256" key="1">
    <source>
        <dbReference type="SAM" id="Phobius"/>
    </source>
</evidence>
<dbReference type="EMBL" id="JAAZWO010000028">
    <property type="protein sequence ID" value="MBC2399442.1"/>
    <property type="molecule type" value="Genomic_DNA"/>
</dbReference>
<proteinExistence type="predicted"/>
<dbReference type="Pfam" id="PF14276">
    <property type="entry name" value="DUF4363"/>
    <property type="match status" value="1"/>
</dbReference>
<comment type="caution">
    <text evidence="2">The sequence shown here is derived from an EMBL/GenBank/DDBJ whole genome shotgun (WGS) entry which is preliminary data.</text>
</comment>
<evidence type="ECO:0000313" key="2">
    <source>
        <dbReference type="EMBL" id="MBC2399442.1"/>
    </source>
</evidence>
<sequence length="126" mass="14940">MKNIFISFTIFICMLLTIIFSINYLNKIYANIENLNNNLEQFIEGDDWNSSYKLVNEISDELDKHSSKISIFVNHSELDNIKSEFNKLTQYIKYHNKDEAMASLYAVKFFFQHTLKLERISIENIL</sequence>
<keyword evidence="3" id="KW-1185">Reference proteome</keyword>
<evidence type="ECO:0000313" key="3">
    <source>
        <dbReference type="Proteomes" id="UP000563151"/>
    </source>
</evidence>
<keyword evidence="1" id="KW-0472">Membrane</keyword>
<organism evidence="2 3">
    <name type="scientific">Clostridium tetanomorphum</name>
    <dbReference type="NCBI Taxonomy" id="1553"/>
    <lineage>
        <taxon>Bacteria</taxon>
        <taxon>Bacillati</taxon>
        <taxon>Bacillota</taxon>
        <taxon>Clostridia</taxon>
        <taxon>Eubacteriales</taxon>
        <taxon>Clostridiaceae</taxon>
        <taxon>Clostridium</taxon>
    </lineage>
</organism>
<dbReference type="RefSeq" id="WP_035150938.1">
    <property type="nucleotide sequence ID" value="NZ_JAAZWO010000028.1"/>
</dbReference>
<dbReference type="Proteomes" id="UP000563151">
    <property type="component" value="Unassembled WGS sequence"/>
</dbReference>
<dbReference type="InterPro" id="IPR025373">
    <property type="entry name" value="DUF4363"/>
</dbReference>